<gene>
    <name evidence="2" type="ORF">O1G21_34140</name>
</gene>
<feature type="transmembrane region" description="Helical" evidence="1">
    <location>
        <begin position="67"/>
        <end position="87"/>
    </location>
</feature>
<feature type="transmembrane region" description="Helical" evidence="1">
    <location>
        <begin position="134"/>
        <end position="154"/>
    </location>
</feature>
<evidence type="ECO:0000313" key="3">
    <source>
        <dbReference type="Proteomes" id="UP001212821"/>
    </source>
</evidence>
<proteinExistence type="predicted"/>
<organism evidence="2 3">
    <name type="scientific">Kitasatospora cathayae</name>
    <dbReference type="NCBI Taxonomy" id="3004092"/>
    <lineage>
        <taxon>Bacteria</taxon>
        <taxon>Bacillati</taxon>
        <taxon>Actinomycetota</taxon>
        <taxon>Actinomycetes</taxon>
        <taxon>Kitasatosporales</taxon>
        <taxon>Streptomycetaceae</taxon>
        <taxon>Kitasatospora</taxon>
    </lineage>
</organism>
<keyword evidence="1" id="KW-0812">Transmembrane</keyword>
<dbReference type="EMBL" id="CP115450">
    <property type="protein sequence ID" value="WBP90407.1"/>
    <property type="molecule type" value="Genomic_DNA"/>
</dbReference>
<name>A0ABY7QCG2_9ACTN</name>
<reference evidence="3" key="1">
    <citation type="submission" date="2022-12" db="EMBL/GenBank/DDBJ databases">
        <authorList>
            <person name="Mo P."/>
        </authorList>
    </citation>
    <scope>NUCLEOTIDE SEQUENCE [LARGE SCALE GENOMIC DNA]</scope>
    <source>
        <strain evidence="3">HUAS 3-15</strain>
    </source>
</reference>
<protein>
    <submittedName>
        <fullName evidence="2">Uncharacterized protein</fullName>
    </submittedName>
</protein>
<dbReference type="Proteomes" id="UP001212821">
    <property type="component" value="Chromosome"/>
</dbReference>
<evidence type="ECO:0000313" key="2">
    <source>
        <dbReference type="EMBL" id="WBP90407.1"/>
    </source>
</evidence>
<evidence type="ECO:0000256" key="1">
    <source>
        <dbReference type="SAM" id="Phobius"/>
    </source>
</evidence>
<feature type="transmembrane region" description="Helical" evidence="1">
    <location>
        <begin position="94"/>
        <end position="114"/>
    </location>
</feature>
<sequence length="157" mass="15774">MTVPPQPPSGPSRANAVAVLLLAAVAVGSLALPWASYSGESGSLEASGFDLLNGHRWATEFLGDSVAWMRALEWIGIALVGLSLLRLLGSAVRLAGLALLLAAGAGGAAVGSLVQFHKVLEDAGAFAPSMEAGPVVAVAAGVLCFLVACFGPAAQRR</sequence>
<accession>A0ABY7QCG2</accession>
<keyword evidence="1" id="KW-0472">Membrane</keyword>
<keyword evidence="3" id="KW-1185">Reference proteome</keyword>
<keyword evidence="1" id="KW-1133">Transmembrane helix</keyword>
<dbReference type="RefSeq" id="WP_270149168.1">
    <property type="nucleotide sequence ID" value="NZ_CP115450.1"/>
</dbReference>